<feature type="transmembrane region" description="Helical" evidence="1">
    <location>
        <begin position="180"/>
        <end position="201"/>
    </location>
</feature>
<evidence type="ECO:0000313" key="2">
    <source>
        <dbReference type="EMBL" id="EGG53729.1"/>
    </source>
</evidence>
<feature type="transmembrane region" description="Helical" evidence="1">
    <location>
        <begin position="222"/>
        <end position="255"/>
    </location>
</feature>
<dbReference type="EMBL" id="AFBR01000053">
    <property type="protein sequence ID" value="EGG53729.1"/>
    <property type="molecule type" value="Genomic_DNA"/>
</dbReference>
<dbReference type="Proteomes" id="UP000005546">
    <property type="component" value="Unassembled WGS sequence"/>
</dbReference>
<comment type="caution">
    <text evidence="2">The sequence shown here is derived from an EMBL/GenBank/DDBJ whole genome shotgun (WGS) entry which is preliminary data.</text>
</comment>
<dbReference type="AlphaFoldDB" id="F3QUR7"/>
<reference evidence="2 3" key="1">
    <citation type="submission" date="2011-02" db="EMBL/GenBank/DDBJ databases">
        <authorList>
            <person name="Weinstock G."/>
            <person name="Sodergren E."/>
            <person name="Clifton S."/>
            <person name="Fulton L."/>
            <person name="Fulton B."/>
            <person name="Courtney L."/>
            <person name="Fronick C."/>
            <person name="Harrison M."/>
            <person name="Strong C."/>
            <person name="Farmer C."/>
            <person name="Delahaunty K."/>
            <person name="Markovic C."/>
            <person name="Hall O."/>
            <person name="Minx P."/>
            <person name="Tomlinson C."/>
            <person name="Mitreva M."/>
            <person name="Hou S."/>
            <person name="Chen J."/>
            <person name="Wollam A."/>
            <person name="Pepin K.H."/>
            <person name="Johnson M."/>
            <person name="Bhonagiri V."/>
            <person name="Zhang X."/>
            <person name="Suruliraj S."/>
            <person name="Warren W."/>
            <person name="Chinwalla A."/>
            <person name="Mardis E.R."/>
            <person name="Wilson R.K."/>
        </authorList>
    </citation>
    <scope>NUCLEOTIDE SEQUENCE [LARGE SCALE GENOMIC DNA]</scope>
    <source>
        <strain evidence="2 3">YIT 11841</strain>
    </source>
</reference>
<dbReference type="STRING" id="762982.HMPREF9442_01940"/>
<evidence type="ECO:0000256" key="1">
    <source>
        <dbReference type="SAM" id="Phobius"/>
    </source>
</evidence>
<keyword evidence="1" id="KW-0812">Transmembrane</keyword>
<keyword evidence="1" id="KW-1133">Transmembrane helix</keyword>
<proteinExistence type="predicted"/>
<gene>
    <name evidence="2" type="ORF">HMPREF9442_01940</name>
</gene>
<protein>
    <submittedName>
        <fullName evidence="2">Conserved domain protein</fullName>
    </submittedName>
</protein>
<organism evidence="2 3">
    <name type="scientific">Paraprevotella xylaniphila YIT 11841</name>
    <dbReference type="NCBI Taxonomy" id="762982"/>
    <lineage>
        <taxon>Bacteria</taxon>
        <taxon>Pseudomonadati</taxon>
        <taxon>Bacteroidota</taxon>
        <taxon>Bacteroidia</taxon>
        <taxon>Bacteroidales</taxon>
        <taxon>Prevotellaceae</taxon>
        <taxon>Paraprevotella</taxon>
    </lineage>
</organism>
<keyword evidence="1" id="KW-0472">Membrane</keyword>
<dbReference type="HOGENOM" id="CLU_841574_0_0_10"/>
<accession>F3QUR7</accession>
<dbReference type="OrthoDB" id="9880590at2"/>
<feature type="transmembrane region" description="Helical" evidence="1">
    <location>
        <begin position="152"/>
        <end position="174"/>
    </location>
</feature>
<keyword evidence="3" id="KW-1185">Reference proteome</keyword>
<feature type="transmembrane region" description="Helical" evidence="1">
    <location>
        <begin position="95"/>
        <end position="116"/>
    </location>
</feature>
<sequence length="330" mass="36749">MEKYGIFVRQKNIKVSNSVMEEKKEMDGGLFKSRSYLSCLNEGLKLPTRHILPLLKFLYPSLIVGAVVMGLWGVFFNQITVALTRWMAASEPVVLSFPLFTLILLSVLSLLADSFYMGNVMTAISRFATAGAWPVLRFGEAKREVFDASLRALTCTLVAVVVFSLLIVPVTLWLGPGNVWVTVVSYILLLALGVPYCMVIMDYMLGERRDFWCSLKRMKDGYQYWGAFFIILFCGGLIMGVLAAVSWLPAGILAYAGHASLTGVLEGDATDLPSYVPALVVCFFMLASVIANVFSWLTLFPLSYLYGSVEARKQEKASFEEEERRLQGLQ</sequence>
<name>F3QUR7_9BACT</name>
<feature type="transmembrane region" description="Helical" evidence="1">
    <location>
        <begin position="57"/>
        <end position="75"/>
    </location>
</feature>
<feature type="transmembrane region" description="Helical" evidence="1">
    <location>
        <begin position="275"/>
        <end position="306"/>
    </location>
</feature>
<evidence type="ECO:0000313" key="3">
    <source>
        <dbReference type="Proteomes" id="UP000005546"/>
    </source>
</evidence>